<evidence type="ECO:0000256" key="9">
    <source>
        <dbReference type="ARBA" id="ARBA00023065"/>
    </source>
</evidence>
<comment type="caution">
    <text evidence="14">The sequence shown here is derived from an EMBL/GenBank/DDBJ whole genome shotgun (WGS) entry which is preliminary data.</text>
</comment>
<feature type="transmembrane region" description="Helical" evidence="12">
    <location>
        <begin position="100"/>
        <end position="121"/>
    </location>
</feature>
<feature type="transmembrane region" description="Helical" evidence="12">
    <location>
        <begin position="168"/>
        <end position="188"/>
    </location>
</feature>
<evidence type="ECO:0000256" key="4">
    <source>
        <dbReference type="ARBA" id="ARBA00022692"/>
    </source>
</evidence>
<dbReference type="Proteomes" id="UP000254849">
    <property type="component" value="Unassembled WGS sequence"/>
</dbReference>
<keyword evidence="5" id="KW-0631">Potassium channel</keyword>
<dbReference type="Gene3D" id="1.20.120.350">
    <property type="entry name" value="Voltage-gated potassium channels. Chain C"/>
    <property type="match status" value="1"/>
</dbReference>
<sequence>MPALFFSEDNVSRITEYRQRAYHFLFDQHQRSGRRFEALCGLFALFSVIVVFIESGIGTQYHLSYDEWHIFVLLEIGITGVFTVEYLLRLLVWPNPARYALSFWGLIDLATTLPLYVLWLWPELGLNYLFIWRALRAVRVLRILKLLRMMSSTSMLWQAIVNARHQLIVFYAFISIVMVIAGALMYGIEGASSGFNTLGTSVYWAVVTVTTVGYGDITPHTAGGRAVASLLILIGYSVIAIPTGIITSQMTNALAEKKEARRCPACGAKYQKQANYCQACGVKVTGGKP</sequence>
<feature type="transmembrane region" description="Helical" evidence="12">
    <location>
        <begin position="194"/>
        <end position="214"/>
    </location>
</feature>
<comment type="subcellular location">
    <subcellularLocation>
        <location evidence="1">Membrane</location>
        <topology evidence="1">Multi-pass membrane protein</topology>
    </subcellularLocation>
</comment>
<dbReference type="Gene3D" id="1.10.287.70">
    <property type="match status" value="1"/>
</dbReference>
<organism evidence="14 15">
    <name type="scientific">Cronobacter universalis NCTC 9529</name>
    <dbReference type="NCBI Taxonomy" id="1074000"/>
    <lineage>
        <taxon>Bacteria</taxon>
        <taxon>Pseudomonadati</taxon>
        <taxon>Pseudomonadota</taxon>
        <taxon>Gammaproteobacteria</taxon>
        <taxon>Enterobacterales</taxon>
        <taxon>Enterobacteriaceae</taxon>
        <taxon>Cronobacter</taxon>
    </lineage>
</organism>
<dbReference type="PANTHER" id="PTHR11537">
    <property type="entry name" value="VOLTAGE-GATED POTASSIUM CHANNEL"/>
    <property type="match status" value="1"/>
</dbReference>
<accession>A0ABY1W4V4</accession>
<keyword evidence="4 12" id="KW-0812">Transmembrane</keyword>
<dbReference type="SUPFAM" id="SSF81324">
    <property type="entry name" value="Voltage-gated potassium channels"/>
    <property type="match status" value="1"/>
</dbReference>
<keyword evidence="9" id="KW-0406">Ion transport</keyword>
<evidence type="ECO:0000256" key="8">
    <source>
        <dbReference type="ARBA" id="ARBA00022989"/>
    </source>
</evidence>
<keyword evidence="8 12" id="KW-1133">Transmembrane helix</keyword>
<keyword evidence="6" id="KW-0851">Voltage-gated channel</keyword>
<keyword evidence="3" id="KW-0633">Potassium transport</keyword>
<keyword evidence="15" id="KW-1185">Reference proteome</keyword>
<feature type="domain" description="Ion transport" evidence="13">
    <location>
        <begin position="35"/>
        <end position="252"/>
    </location>
</feature>
<dbReference type="GO" id="GO:0034220">
    <property type="term" value="P:monoatomic ion transmembrane transport"/>
    <property type="evidence" value="ECO:0007669"/>
    <property type="project" value="UniProtKB-KW"/>
</dbReference>
<evidence type="ECO:0000256" key="6">
    <source>
        <dbReference type="ARBA" id="ARBA00022882"/>
    </source>
</evidence>
<evidence type="ECO:0000256" key="1">
    <source>
        <dbReference type="ARBA" id="ARBA00004141"/>
    </source>
</evidence>
<evidence type="ECO:0000256" key="12">
    <source>
        <dbReference type="SAM" id="Phobius"/>
    </source>
</evidence>
<name>A0ABY1W4V4_9ENTR</name>
<dbReference type="InterPro" id="IPR027359">
    <property type="entry name" value="Volt_channel_dom_sf"/>
</dbReference>
<gene>
    <name evidence="14" type="ORF">NCTC9529_02288</name>
</gene>
<feature type="transmembrane region" description="Helical" evidence="12">
    <location>
        <begin position="69"/>
        <end position="88"/>
    </location>
</feature>
<reference evidence="14 15" key="1">
    <citation type="submission" date="2018-06" db="EMBL/GenBank/DDBJ databases">
        <authorList>
            <consortium name="Pathogen Informatics"/>
            <person name="Doyle S."/>
        </authorList>
    </citation>
    <scope>NUCLEOTIDE SEQUENCE [LARGE SCALE GENOMIC DNA]</scope>
    <source>
        <strain evidence="15">NCTC 9529</strain>
    </source>
</reference>
<evidence type="ECO:0000259" key="13">
    <source>
        <dbReference type="Pfam" id="PF00520"/>
    </source>
</evidence>
<feature type="transmembrane region" description="Helical" evidence="12">
    <location>
        <begin position="38"/>
        <end position="57"/>
    </location>
</feature>
<dbReference type="Pfam" id="PF00520">
    <property type="entry name" value="Ion_trans"/>
    <property type="match status" value="1"/>
</dbReference>
<protein>
    <submittedName>
        <fullName evidence="14">Voltage-gated potassium channel</fullName>
    </submittedName>
</protein>
<keyword evidence="10 12" id="KW-0472">Membrane</keyword>
<dbReference type="InterPro" id="IPR005821">
    <property type="entry name" value="Ion_trans_dom"/>
</dbReference>
<evidence type="ECO:0000256" key="2">
    <source>
        <dbReference type="ARBA" id="ARBA00022448"/>
    </source>
</evidence>
<dbReference type="InterPro" id="IPR028325">
    <property type="entry name" value="VG_K_chnl"/>
</dbReference>
<evidence type="ECO:0000256" key="3">
    <source>
        <dbReference type="ARBA" id="ARBA00022538"/>
    </source>
</evidence>
<keyword evidence="7" id="KW-0630">Potassium</keyword>
<evidence type="ECO:0000313" key="14">
    <source>
        <dbReference type="EMBL" id="STD09340.1"/>
    </source>
</evidence>
<feature type="transmembrane region" description="Helical" evidence="12">
    <location>
        <begin position="226"/>
        <end position="246"/>
    </location>
</feature>
<evidence type="ECO:0000256" key="11">
    <source>
        <dbReference type="ARBA" id="ARBA00023303"/>
    </source>
</evidence>
<evidence type="ECO:0000256" key="10">
    <source>
        <dbReference type="ARBA" id="ARBA00023136"/>
    </source>
</evidence>
<dbReference type="PRINTS" id="PR00169">
    <property type="entry name" value="KCHANNEL"/>
</dbReference>
<evidence type="ECO:0000256" key="7">
    <source>
        <dbReference type="ARBA" id="ARBA00022958"/>
    </source>
</evidence>
<dbReference type="EMBL" id="UFYH01000001">
    <property type="protein sequence ID" value="STD09340.1"/>
    <property type="molecule type" value="Genomic_DNA"/>
</dbReference>
<keyword evidence="11 14" id="KW-0407">Ion channel</keyword>
<keyword evidence="2" id="KW-0813">Transport</keyword>
<evidence type="ECO:0000256" key="5">
    <source>
        <dbReference type="ARBA" id="ARBA00022826"/>
    </source>
</evidence>
<proteinExistence type="predicted"/>
<evidence type="ECO:0000313" key="15">
    <source>
        <dbReference type="Proteomes" id="UP000254849"/>
    </source>
</evidence>
<dbReference type="PANTHER" id="PTHR11537:SF254">
    <property type="entry name" value="POTASSIUM VOLTAGE-GATED CHANNEL PROTEIN SHAB"/>
    <property type="match status" value="1"/>
</dbReference>